<dbReference type="EMBL" id="CP036164">
    <property type="protein sequence ID" value="QBF46252.1"/>
    <property type="molecule type" value="Genomic_DNA"/>
</dbReference>
<dbReference type="KEGG" id="jli:EXU32_08300"/>
<proteinExistence type="predicted"/>
<feature type="region of interest" description="Disordered" evidence="1">
    <location>
        <begin position="35"/>
        <end position="66"/>
    </location>
</feature>
<evidence type="ECO:0000313" key="2">
    <source>
        <dbReference type="EMBL" id="QBF46252.1"/>
    </source>
</evidence>
<sequence>MIDMLATPFVPEHLREHVHLLFQLIADWDDEILPEARDRQETPSGHPSTTSRHESPRTKMSSRDRH</sequence>
<evidence type="ECO:0000313" key="3">
    <source>
        <dbReference type="Proteomes" id="UP000290408"/>
    </source>
</evidence>
<dbReference type="STRING" id="1216970.GCA_001570985_00848"/>
<dbReference type="AlphaFoldDB" id="A0A4P6MTX6"/>
<organism evidence="2 3">
    <name type="scientific">Janibacter limosus</name>
    <dbReference type="NCBI Taxonomy" id="53458"/>
    <lineage>
        <taxon>Bacteria</taxon>
        <taxon>Bacillati</taxon>
        <taxon>Actinomycetota</taxon>
        <taxon>Actinomycetes</taxon>
        <taxon>Micrococcales</taxon>
        <taxon>Intrasporangiaceae</taxon>
        <taxon>Janibacter</taxon>
    </lineage>
</organism>
<reference evidence="2 3" key="1">
    <citation type="submission" date="2019-02" db="EMBL/GenBank/DDBJ databases">
        <title>Genomic data mining of an Antarctic deep-sea actinobacterium, Janibacterlimosus P3-3-X1.</title>
        <authorList>
            <person name="Liao L."/>
            <person name="Chen B."/>
        </authorList>
    </citation>
    <scope>NUCLEOTIDE SEQUENCE [LARGE SCALE GENOMIC DNA]</scope>
    <source>
        <strain evidence="2 3">P3-3-X1</strain>
    </source>
</reference>
<dbReference type="Proteomes" id="UP000290408">
    <property type="component" value="Chromosome"/>
</dbReference>
<dbReference type="OrthoDB" id="4772408at2"/>
<gene>
    <name evidence="2" type="ORF">EXU32_08300</name>
</gene>
<keyword evidence="3" id="KW-1185">Reference proteome</keyword>
<feature type="compositionally biased region" description="Basic and acidic residues" evidence="1">
    <location>
        <begin position="51"/>
        <end position="66"/>
    </location>
</feature>
<accession>A0A4P6MTX6</accession>
<name>A0A4P6MTX6_9MICO</name>
<evidence type="ECO:0000256" key="1">
    <source>
        <dbReference type="SAM" id="MobiDB-lite"/>
    </source>
</evidence>
<dbReference type="RefSeq" id="WP_130629476.1">
    <property type="nucleotide sequence ID" value="NZ_CP036164.1"/>
</dbReference>
<protein>
    <submittedName>
        <fullName evidence="2">Uncharacterized protein</fullName>
    </submittedName>
</protein>